<keyword evidence="1" id="KW-0472">Membrane</keyword>
<sequence length="195" mass="21566">MEFSLKLAFSVVAIVLTLVTFIPYIRAILSGAIKPHVFTWIIWGITTVIVFFAQLEAEGGMGAWPIGVSGVITCFIALLAFLKRADISISKVDWLFFLAALASLPIWFLTSDPLWAVVALTGVDLLGFGPTIRKAYHFPHDENVSFFVFFVARNSFAILALEHYSVTTVLFPAAIIGACLVLVLMINTRRRLVWA</sequence>
<reference evidence="2 3" key="1">
    <citation type="journal article" date="2017" name="Environ. Microbiol.">
        <title>Genomic and physiological analyses of 'Reinekea forsetii' reveal a versatile opportunistic lifestyle during spring algae blooms.</title>
        <authorList>
            <person name="Avci B."/>
            <person name="Hahnke R.L."/>
            <person name="Chafee M."/>
            <person name="Fischer T."/>
            <person name="Gruber-Vodicka H."/>
            <person name="Tegetmeyer H.E."/>
            <person name="Harder J."/>
            <person name="Fuchs B.M."/>
            <person name="Amann R.I."/>
            <person name="Teeling H."/>
        </authorList>
    </citation>
    <scope>NUCLEOTIDE SEQUENCE [LARGE SCALE GENOMIC DNA]</scope>
    <source>
        <strain evidence="2 3">Hel1_31_D35</strain>
    </source>
</reference>
<dbReference type="KEGG" id="rfo:REIFOR_01315"/>
<evidence type="ECO:0000256" key="1">
    <source>
        <dbReference type="SAM" id="Phobius"/>
    </source>
</evidence>
<gene>
    <name evidence="2" type="ORF">REIFOR_01315</name>
</gene>
<evidence type="ECO:0000313" key="3">
    <source>
        <dbReference type="Proteomes" id="UP000229757"/>
    </source>
</evidence>
<keyword evidence="3" id="KW-1185">Reference proteome</keyword>
<feature type="transmembrane region" description="Helical" evidence="1">
    <location>
        <begin position="37"/>
        <end position="55"/>
    </location>
</feature>
<dbReference type="Proteomes" id="UP000229757">
    <property type="component" value="Chromosome"/>
</dbReference>
<evidence type="ECO:0000313" key="2">
    <source>
        <dbReference type="EMBL" id="ATX76461.1"/>
    </source>
</evidence>
<keyword evidence="1" id="KW-0812">Transmembrane</keyword>
<feature type="transmembrane region" description="Helical" evidence="1">
    <location>
        <begin position="61"/>
        <end position="80"/>
    </location>
</feature>
<proteinExistence type="predicted"/>
<keyword evidence="1" id="KW-1133">Transmembrane helix</keyword>
<dbReference type="AlphaFoldDB" id="A0A2K8KRI1"/>
<protein>
    <submittedName>
        <fullName evidence="2">Conserved hypothetical membrane protein</fullName>
    </submittedName>
</protein>
<feature type="transmembrane region" description="Helical" evidence="1">
    <location>
        <begin position="6"/>
        <end position="25"/>
    </location>
</feature>
<feature type="transmembrane region" description="Helical" evidence="1">
    <location>
        <begin position="92"/>
        <end position="108"/>
    </location>
</feature>
<dbReference type="OrthoDB" id="2242787at2"/>
<organism evidence="2 3">
    <name type="scientific">Reinekea forsetii</name>
    <dbReference type="NCBI Taxonomy" id="1336806"/>
    <lineage>
        <taxon>Bacteria</taxon>
        <taxon>Pseudomonadati</taxon>
        <taxon>Pseudomonadota</taxon>
        <taxon>Gammaproteobacteria</taxon>
        <taxon>Oceanospirillales</taxon>
        <taxon>Saccharospirillaceae</taxon>
        <taxon>Reinekea</taxon>
    </lineage>
</organism>
<dbReference type="RefSeq" id="WP_100256800.1">
    <property type="nucleotide sequence ID" value="NZ_CP011797.1"/>
</dbReference>
<accession>A0A2K8KRI1</accession>
<feature type="transmembrane region" description="Helical" evidence="1">
    <location>
        <begin position="167"/>
        <end position="186"/>
    </location>
</feature>
<dbReference type="EMBL" id="CP011797">
    <property type="protein sequence ID" value="ATX76461.1"/>
    <property type="molecule type" value="Genomic_DNA"/>
</dbReference>
<name>A0A2K8KRI1_9GAMM</name>